<dbReference type="AlphaFoldDB" id="A0A432WNN4"/>
<sequence>MKPCKNRSTLLPDLACYAKVAAMNIPQAGVENLVVKQPSTKRPWLLPGERWYRRIVTMLVALILLTALLISFWQSRSEGDRVLVAHTENLARLIVSQAEHEARIWFLEDNHEGLSSLAAHLQAQEEILEVSIQDELGRPVVRVGHNLPIHEYLLSLPDDMWAVPMVVPVLEHGGPGAQLLGFVRITFDYDRITAQSRPYHRASWQNQLLMLVLAFLSGALIAFAMLRRRRAIPVHIEPPEAS</sequence>
<keyword evidence="3" id="KW-1003">Cell membrane</keyword>
<comment type="caution">
    <text evidence="8">The sequence shown here is derived from an EMBL/GenBank/DDBJ whole genome shotgun (WGS) entry which is preliminary data.</text>
</comment>
<organism evidence="8 9">
    <name type="scientific">Aliidiomarina sanyensis</name>
    <dbReference type="NCBI Taxonomy" id="1249555"/>
    <lineage>
        <taxon>Bacteria</taxon>
        <taxon>Pseudomonadati</taxon>
        <taxon>Pseudomonadota</taxon>
        <taxon>Gammaproteobacteria</taxon>
        <taxon>Alteromonadales</taxon>
        <taxon>Idiomarinaceae</taxon>
        <taxon>Aliidiomarina</taxon>
    </lineage>
</organism>
<evidence type="ECO:0000256" key="4">
    <source>
        <dbReference type="ARBA" id="ARBA00022692"/>
    </source>
</evidence>
<reference evidence="8 9" key="1">
    <citation type="journal article" date="2011" name="Front. Microbiol.">
        <title>Genomic signatures of strain selection and enhancement in Bacillus atrophaeus var. globigii, a historical biowarfare simulant.</title>
        <authorList>
            <person name="Gibbons H.S."/>
            <person name="Broomall S.M."/>
            <person name="McNew L.A."/>
            <person name="Daligault H."/>
            <person name="Chapman C."/>
            <person name="Bruce D."/>
            <person name="Karavis M."/>
            <person name="Krepps M."/>
            <person name="McGregor P.A."/>
            <person name="Hong C."/>
            <person name="Park K.H."/>
            <person name="Akmal A."/>
            <person name="Feldman A."/>
            <person name="Lin J.S."/>
            <person name="Chang W.E."/>
            <person name="Higgs B.W."/>
            <person name="Demirev P."/>
            <person name="Lindquist J."/>
            <person name="Liem A."/>
            <person name="Fochler E."/>
            <person name="Read T.D."/>
            <person name="Tapia R."/>
            <person name="Johnson S."/>
            <person name="Bishop-Lilly K.A."/>
            <person name="Detter C."/>
            <person name="Han C."/>
            <person name="Sozhamannan S."/>
            <person name="Rosenzweig C.N."/>
            <person name="Skowronski E.W."/>
        </authorList>
    </citation>
    <scope>NUCLEOTIDE SEQUENCE [LARGE SCALE GENOMIC DNA]</scope>
    <source>
        <strain evidence="8 9">GYP-17</strain>
    </source>
</reference>
<keyword evidence="9" id="KW-1185">Reference proteome</keyword>
<name>A0A432WNN4_9GAMM</name>
<feature type="transmembrane region" description="Helical" evidence="7">
    <location>
        <begin position="208"/>
        <end position="226"/>
    </location>
</feature>
<evidence type="ECO:0000256" key="3">
    <source>
        <dbReference type="ARBA" id="ARBA00022475"/>
    </source>
</evidence>
<dbReference type="InterPro" id="IPR019305">
    <property type="entry name" value="Uncharacterised_Smp"/>
</dbReference>
<keyword evidence="4 7" id="KW-0812">Transmembrane</keyword>
<dbReference type="Pfam" id="PF10144">
    <property type="entry name" value="SMP_2"/>
    <property type="match status" value="1"/>
</dbReference>
<keyword evidence="6 7" id="KW-0472">Membrane</keyword>
<comment type="similarity">
    <text evidence="2">Belongs to the Smp family.</text>
</comment>
<comment type="subcellular location">
    <subcellularLocation>
        <location evidence="1">Cell membrane</location>
    </subcellularLocation>
</comment>
<dbReference type="Proteomes" id="UP000288405">
    <property type="component" value="Unassembled WGS sequence"/>
</dbReference>
<feature type="transmembrane region" description="Helical" evidence="7">
    <location>
        <begin position="51"/>
        <end position="73"/>
    </location>
</feature>
<evidence type="ECO:0000256" key="5">
    <source>
        <dbReference type="ARBA" id="ARBA00022989"/>
    </source>
</evidence>
<accession>A0A432WNN4</accession>
<proteinExistence type="inferred from homology"/>
<keyword evidence="5 7" id="KW-1133">Transmembrane helix</keyword>
<dbReference type="EMBL" id="PIPM01000003">
    <property type="protein sequence ID" value="RUO35385.1"/>
    <property type="molecule type" value="Genomic_DNA"/>
</dbReference>
<evidence type="ECO:0000256" key="1">
    <source>
        <dbReference type="ARBA" id="ARBA00004236"/>
    </source>
</evidence>
<gene>
    <name evidence="8" type="ORF">CWE11_05065</name>
</gene>
<evidence type="ECO:0000256" key="6">
    <source>
        <dbReference type="ARBA" id="ARBA00023136"/>
    </source>
</evidence>
<evidence type="ECO:0000256" key="7">
    <source>
        <dbReference type="SAM" id="Phobius"/>
    </source>
</evidence>
<protein>
    <submittedName>
        <fullName evidence="8">Uncharacterized protein</fullName>
    </submittedName>
</protein>
<evidence type="ECO:0000313" key="9">
    <source>
        <dbReference type="Proteomes" id="UP000288405"/>
    </source>
</evidence>
<evidence type="ECO:0000313" key="8">
    <source>
        <dbReference type="EMBL" id="RUO35385.1"/>
    </source>
</evidence>
<dbReference type="GO" id="GO:0005886">
    <property type="term" value="C:plasma membrane"/>
    <property type="evidence" value="ECO:0007669"/>
    <property type="project" value="UniProtKB-SubCell"/>
</dbReference>
<evidence type="ECO:0000256" key="2">
    <source>
        <dbReference type="ARBA" id="ARBA00005362"/>
    </source>
</evidence>